<accession>A0A7V2AW32</accession>
<name>A0A7V2AW32_UNCEI</name>
<dbReference type="GO" id="GO:0016787">
    <property type="term" value="F:hydrolase activity"/>
    <property type="evidence" value="ECO:0007669"/>
    <property type="project" value="InterPro"/>
</dbReference>
<dbReference type="EMBL" id="DSEC01000544">
    <property type="protein sequence ID" value="HER44294.1"/>
    <property type="molecule type" value="Genomic_DNA"/>
</dbReference>
<dbReference type="Pfam" id="PF00149">
    <property type="entry name" value="Metallophos"/>
    <property type="match status" value="1"/>
</dbReference>
<gene>
    <name evidence="2" type="ORF">ENO08_07535</name>
</gene>
<dbReference type="SUPFAM" id="SSF56300">
    <property type="entry name" value="Metallo-dependent phosphatases"/>
    <property type="match status" value="1"/>
</dbReference>
<protein>
    <submittedName>
        <fullName evidence="2">Metallophosphoesterase</fullName>
    </submittedName>
</protein>
<dbReference type="InterPro" id="IPR051918">
    <property type="entry name" value="STPP_CPPED1"/>
</dbReference>
<dbReference type="InterPro" id="IPR029052">
    <property type="entry name" value="Metallo-depent_PP-like"/>
</dbReference>
<comment type="caution">
    <text evidence="2">The sequence shown here is derived from an EMBL/GenBank/DDBJ whole genome shotgun (WGS) entry which is preliminary data.</text>
</comment>
<evidence type="ECO:0000313" key="2">
    <source>
        <dbReference type="EMBL" id="HER44294.1"/>
    </source>
</evidence>
<reference evidence="2" key="1">
    <citation type="journal article" date="2020" name="mSystems">
        <title>Genome- and Community-Level Interaction Insights into Carbon Utilization and Element Cycling Functions of Hydrothermarchaeota in Hydrothermal Sediment.</title>
        <authorList>
            <person name="Zhou Z."/>
            <person name="Liu Y."/>
            <person name="Xu W."/>
            <person name="Pan J."/>
            <person name="Luo Z.H."/>
            <person name="Li M."/>
        </authorList>
    </citation>
    <scope>NUCLEOTIDE SEQUENCE [LARGE SCALE GENOMIC DNA]</scope>
    <source>
        <strain evidence="2">SpSt-1233</strain>
    </source>
</reference>
<organism evidence="2">
    <name type="scientific">Eiseniibacteriota bacterium</name>
    <dbReference type="NCBI Taxonomy" id="2212470"/>
    <lineage>
        <taxon>Bacteria</taxon>
        <taxon>Candidatus Eiseniibacteriota</taxon>
    </lineage>
</organism>
<dbReference type="InterPro" id="IPR004843">
    <property type="entry name" value="Calcineurin-like_PHP"/>
</dbReference>
<dbReference type="AlphaFoldDB" id="A0A7V2AW32"/>
<dbReference type="PANTHER" id="PTHR43143:SF1">
    <property type="entry name" value="SERINE_THREONINE-PROTEIN PHOSPHATASE CPPED1"/>
    <property type="match status" value="1"/>
</dbReference>
<dbReference type="PANTHER" id="PTHR43143">
    <property type="entry name" value="METALLOPHOSPHOESTERASE, CALCINEURIN SUPERFAMILY"/>
    <property type="match status" value="1"/>
</dbReference>
<dbReference type="Gene3D" id="3.60.21.10">
    <property type="match status" value="1"/>
</dbReference>
<sequence>LETSYERADSLYRLYGDLCRRFRMPVHNTIGNHEIFGLYKRSGIGPAHPEYGRKMFRNRLGGGSTSSSFDFRGWHFILLDTVGFTGDRRYYGHVGKEALEWLASDLGLVDPGTPIVLSVHIPLVSPTIQISYGTAEGVPAAEMVTNTPEVMSLFEGHDLRLVLQGHLHIVEQAQAGRTKFVTGGAVSGAWWKGPYKGFAEGFLVVDIVDGAIDYHYEDYGWQADR</sequence>
<dbReference type="Proteomes" id="UP000886069">
    <property type="component" value="Unassembled WGS sequence"/>
</dbReference>
<proteinExistence type="predicted"/>
<feature type="non-terminal residue" evidence="2">
    <location>
        <position position="1"/>
    </location>
</feature>
<feature type="domain" description="Calcineurin-like phosphoesterase" evidence="1">
    <location>
        <begin position="15"/>
        <end position="169"/>
    </location>
</feature>
<evidence type="ECO:0000259" key="1">
    <source>
        <dbReference type="Pfam" id="PF00149"/>
    </source>
</evidence>